<proteinExistence type="predicted"/>
<keyword evidence="2" id="KW-1185">Reference proteome</keyword>
<evidence type="ECO:0000313" key="2">
    <source>
        <dbReference type="Proteomes" id="UP000299102"/>
    </source>
</evidence>
<sequence>MISICGCNVLASGVLAYQRTVLRETPIACVKRLLGSWSIHSVIEVLACQYLAQNALVGVDYEPIATLNRISSKTVKEGTLPSASER</sequence>
<comment type="caution">
    <text evidence="1">The sequence shown here is derived from an EMBL/GenBank/DDBJ whole genome shotgun (WGS) entry which is preliminary data.</text>
</comment>
<evidence type="ECO:0000313" key="1">
    <source>
        <dbReference type="EMBL" id="GBP13929.1"/>
    </source>
</evidence>
<gene>
    <name evidence="1" type="ORF">EVAR_71686_1</name>
</gene>
<dbReference type="EMBL" id="BGZK01005410">
    <property type="protein sequence ID" value="GBP13929.1"/>
    <property type="molecule type" value="Genomic_DNA"/>
</dbReference>
<dbReference type="AlphaFoldDB" id="A0A4C1THC9"/>
<dbReference type="Proteomes" id="UP000299102">
    <property type="component" value="Unassembled WGS sequence"/>
</dbReference>
<organism evidence="1 2">
    <name type="scientific">Eumeta variegata</name>
    <name type="common">Bagworm moth</name>
    <name type="synonym">Eumeta japonica</name>
    <dbReference type="NCBI Taxonomy" id="151549"/>
    <lineage>
        <taxon>Eukaryota</taxon>
        <taxon>Metazoa</taxon>
        <taxon>Ecdysozoa</taxon>
        <taxon>Arthropoda</taxon>
        <taxon>Hexapoda</taxon>
        <taxon>Insecta</taxon>
        <taxon>Pterygota</taxon>
        <taxon>Neoptera</taxon>
        <taxon>Endopterygota</taxon>
        <taxon>Lepidoptera</taxon>
        <taxon>Glossata</taxon>
        <taxon>Ditrysia</taxon>
        <taxon>Tineoidea</taxon>
        <taxon>Psychidae</taxon>
        <taxon>Oiketicinae</taxon>
        <taxon>Eumeta</taxon>
    </lineage>
</organism>
<accession>A0A4C1THC9</accession>
<name>A0A4C1THC9_EUMVA</name>
<protein>
    <submittedName>
        <fullName evidence="1">Uncharacterized protein</fullName>
    </submittedName>
</protein>
<reference evidence="1 2" key="1">
    <citation type="journal article" date="2019" name="Commun. Biol.">
        <title>The bagworm genome reveals a unique fibroin gene that provides high tensile strength.</title>
        <authorList>
            <person name="Kono N."/>
            <person name="Nakamura H."/>
            <person name="Ohtoshi R."/>
            <person name="Tomita M."/>
            <person name="Numata K."/>
            <person name="Arakawa K."/>
        </authorList>
    </citation>
    <scope>NUCLEOTIDE SEQUENCE [LARGE SCALE GENOMIC DNA]</scope>
</reference>